<dbReference type="Pfam" id="PF00582">
    <property type="entry name" value="Usp"/>
    <property type="match status" value="2"/>
</dbReference>
<dbReference type="Proteomes" id="UP000006727">
    <property type="component" value="Chromosome 2"/>
</dbReference>
<dbReference type="InterPro" id="IPR014729">
    <property type="entry name" value="Rossmann-like_a/b/a_fold"/>
</dbReference>
<dbReference type="OrthoDB" id="843225at2759"/>
<gene>
    <name evidence="3" type="primary">LOC112294203</name>
    <name evidence="2" type="ORF">PHYPA_002969</name>
</gene>
<organism evidence="2">
    <name type="scientific">Physcomitrium patens</name>
    <name type="common">Spreading-leaved earth moss</name>
    <name type="synonym">Physcomitrella patens</name>
    <dbReference type="NCBI Taxonomy" id="3218"/>
    <lineage>
        <taxon>Eukaryota</taxon>
        <taxon>Viridiplantae</taxon>
        <taxon>Streptophyta</taxon>
        <taxon>Embryophyta</taxon>
        <taxon>Bryophyta</taxon>
        <taxon>Bryophytina</taxon>
        <taxon>Bryopsida</taxon>
        <taxon>Funariidae</taxon>
        <taxon>Funariales</taxon>
        <taxon>Funariaceae</taxon>
        <taxon>Physcomitrium</taxon>
    </lineage>
</organism>
<accession>A0A2K1L2D2</accession>
<dbReference type="EnsemblPlants" id="Pp3c2_19980V3.3">
    <property type="protein sequence ID" value="Pp3c2_19980V3.3"/>
    <property type="gene ID" value="Pp3c2_19980"/>
</dbReference>
<dbReference type="PRINTS" id="PR01438">
    <property type="entry name" value="UNVRSLSTRESS"/>
</dbReference>
<evidence type="ECO:0000313" key="4">
    <source>
        <dbReference type="Proteomes" id="UP000006727"/>
    </source>
</evidence>
<feature type="domain" description="UspA" evidence="1">
    <location>
        <begin position="5"/>
        <end position="156"/>
    </location>
</feature>
<dbReference type="GeneID" id="112294203"/>
<reference evidence="2 4" key="2">
    <citation type="journal article" date="2018" name="Plant J.">
        <title>The Physcomitrella patens chromosome-scale assembly reveals moss genome structure and evolution.</title>
        <authorList>
            <person name="Lang D."/>
            <person name="Ullrich K.K."/>
            <person name="Murat F."/>
            <person name="Fuchs J."/>
            <person name="Jenkins J."/>
            <person name="Haas F.B."/>
            <person name="Piednoel M."/>
            <person name="Gundlach H."/>
            <person name="Van Bel M."/>
            <person name="Meyberg R."/>
            <person name="Vives C."/>
            <person name="Morata J."/>
            <person name="Symeonidi A."/>
            <person name="Hiss M."/>
            <person name="Muchero W."/>
            <person name="Kamisugi Y."/>
            <person name="Saleh O."/>
            <person name="Blanc G."/>
            <person name="Decker E.L."/>
            <person name="van Gessel N."/>
            <person name="Grimwood J."/>
            <person name="Hayes R.D."/>
            <person name="Graham S.W."/>
            <person name="Gunter L.E."/>
            <person name="McDaniel S.F."/>
            <person name="Hoernstein S.N.W."/>
            <person name="Larsson A."/>
            <person name="Li F.W."/>
            <person name="Perroud P.F."/>
            <person name="Phillips J."/>
            <person name="Ranjan P."/>
            <person name="Rokshar D.S."/>
            <person name="Rothfels C.J."/>
            <person name="Schneider L."/>
            <person name="Shu S."/>
            <person name="Stevenson D.W."/>
            <person name="Thummler F."/>
            <person name="Tillich M."/>
            <person name="Villarreal Aguilar J.C."/>
            <person name="Widiez T."/>
            <person name="Wong G.K."/>
            <person name="Wymore A."/>
            <person name="Zhang Y."/>
            <person name="Zimmer A.D."/>
            <person name="Quatrano R.S."/>
            <person name="Mayer K.F.X."/>
            <person name="Goodstein D."/>
            <person name="Casacuberta J.M."/>
            <person name="Vandepoele K."/>
            <person name="Reski R."/>
            <person name="Cuming A.C."/>
            <person name="Tuskan G.A."/>
            <person name="Maumus F."/>
            <person name="Salse J."/>
            <person name="Schmutz J."/>
            <person name="Rensing S.A."/>
        </authorList>
    </citation>
    <scope>NUCLEOTIDE SEQUENCE [LARGE SCALE GENOMIC DNA]</scope>
    <source>
        <strain evidence="3 4">cv. Gransden 2004</strain>
    </source>
</reference>
<evidence type="ECO:0000313" key="2">
    <source>
        <dbReference type="EMBL" id="PNR60176.1"/>
    </source>
</evidence>
<keyword evidence="4" id="KW-1185">Reference proteome</keyword>
<dbReference type="RefSeq" id="XP_024400214.1">
    <property type="nucleotide sequence ID" value="XM_024544446.2"/>
</dbReference>
<name>A0A2K1L2D2_PHYPA</name>
<dbReference type="PaxDb" id="3218-PP1S336_51V6.2"/>
<dbReference type="Gramene" id="Pp3c2_19980V3.3">
    <property type="protein sequence ID" value="Pp3c2_19980V3.3"/>
    <property type="gene ID" value="Pp3c2_19980"/>
</dbReference>
<dbReference type="EnsemblPlants" id="Pp3c2_19980V3.1">
    <property type="protein sequence ID" value="Pp3c2_19980V3.1"/>
    <property type="gene ID" value="Pp3c2_19980"/>
</dbReference>
<dbReference type="EMBL" id="ABEU02000002">
    <property type="protein sequence ID" value="PNR60176.1"/>
    <property type="molecule type" value="Genomic_DNA"/>
</dbReference>
<dbReference type="EnsemblPlants" id="Pp3c2_19980V3.4">
    <property type="protein sequence ID" value="Pp3c2_19980V3.4"/>
    <property type="gene ID" value="Pp3c2_19980"/>
</dbReference>
<dbReference type="Gene3D" id="3.40.50.620">
    <property type="entry name" value="HUPs"/>
    <property type="match status" value="2"/>
</dbReference>
<feature type="domain" description="UspA" evidence="1">
    <location>
        <begin position="175"/>
        <end position="326"/>
    </location>
</feature>
<dbReference type="SUPFAM" id="SSF52402">
    <property type="entry name" value="Adenine nucleotide alpha hydrolases-like"/>
    <property type="match status" value="2"/>
</dbReference>
<reference evidence="3" key="3">
    <citation type="submission" date="2020-12" db="UniProtKB">
        <authorList>
            <consortium name="EnsemblPlants"/>
        </authorList>
    </citation>
    <scope>IDENTIFICATION</scope>
</reference>
<dbReference type="KEGG" id="ppp:112294203"/>
<protein>
    <recommendedName>
        <fullName evidence="1">UspA domain-containing protein</fullName>
    </recommendedName>
</protein>
<dbReference type="Gramene" id="Pp3c2_19980V3.2">
    <property type="protein sequence ID" value="Pp3c2_19980V3.2"/>
    <property type="gene ID" value="Pp3c2_19980"/>
</dbReference>
<dbReference type="Gramene" id="Pp3c2_19980V3.4">
    <property type="protein sequence ID" value="Pp3c2_19980V3.4"/>
    <property type="gene ID" value="Pp3c2_19980"/>
</dbReference>
<dbReference type="OMA" id="CPLIVVK"/>
<dbReference type="CDD" id="cd23659">
    <property type="entry name" value="USP_At3g01520-like"/>
    <property type="match status" value="2"/>
</dbReference>
<dbReference type="InterPro" id="IPR006016">
    <property type="entry name" value="UspA"/>
</dbReference>
<dbReference type="PANTHER" id="PTHR31964:SF140">
    <property type="entry name" value="UNIVERSAL STRESS PROTEIN FAMILY PROTEIN"/>
    <property type="match status" value="1"/>
</dbReference>
<dbReference type="EnsemblPlants" id="Pp3c2_19980V3.2">
    <property type="protein sequence ID" value="Pp3c2_19980V3.2"/>
    <property type="gene ID" value="Pp3c2_19980"/>
</dbReference>
<evidence type="ECO:0000313" key="3">
    <source>
        <dbReference type="EnsemblPlants" id="Pp3c2_19980V3.1"/>
    </source>
</evidence>
<evidence type="ECO:0000259" key="1">
    <source>
        <dbReference type="Pfam" id="PF00582"/>
    </source>
</evidence>
<dbReference type="Gramene" id="Pp3c2_19980V3.1">
    <property type="protein sequence ID" value="Pp3c2_19980V3.1"/>
    <property type="gene ID" value="Pp3c2_19980"/>
</dbReference>
<sequence length="344" mass="37202">MATDRKIIVAVDDSEVSAYAFTWALHNLVRKTDKVVVLTAAPFVALGYPSPDMATEYGAGAVSVTTDIETNEKDVNTKAKDLVARCISQCNQAGIACAGEVVKGDAGTWIVDEANRLGADVIVIGSRGSGILKRIITGSNSDYVLHNASCPVAIVRHIEEDLKVHDPLNSVGGSRKVVIAVDESRESVYAFKWALENFSREEDNLILYHVNQSVPLAATAGTGEFGIEEVYVPSQIAGKSEVEALNQSEKLVEKYMEYVNKETKIKCEGIVVNGQPEMKVIEGLTNLRADAVVIGTHDRSVLSRTMLCSLTDHLAHNSPCPLLVAKMPKSPAHPETDLESKRVD</sequence>
<dbReference type="AlphaFoldDB" id="A0A2K1L2D2"/>
<dbReference type="STRING" id="3218.A0A2K1L2D2"/>
<dbReference type="PANTHER" id="PTHR31964">
    <property type="entry name" value="ADENINE NUCLEOTIDE ALPHA HYDROLASES-LIKE SUPERFAMILY PROTEIN"/>
    <property type="match status" value="1"/>
</dbReference>
<reference evidence="2 4" key="1">
    <citation type="journal article" date="2008" name="Science">
        <title>The Physcomitrella genome reveals evolutionary insights into the conquest of land by plants.</title>
        <authorList>
            <person name="Rensing S."/>
            <person name="Lang D."/>
            <person name="Zimmer A."/>
            <person name="Terry A."/>
            <person name="Salamov A."/>
            <person name="Shapiro H."/>
            <person name="Nishiyama T."/>
            <person name="Perroud P.-F."/>
            <person name="Lindquist E."/>
            <person name="Kamisugi Y."/>
            <person name="Tanahashi T."/>
            <person name="Sakakibara K."/>
            <person name="Fujita T."/>
            <person name="Oishi K."/>
            <person name="Shin-I T."/>
            <person name="Kuroki Y."/>
            <person name="Toyoda A."/>
            <person name="Suzuki Y."/>
            <person name="Hashimoto A."/>
            <person name="Yamaguchi K."/>
            <person name="Sugano A."/>
            <person name="Kohara Y."/>
            <person name="Fujiyama A."/>
            <person name="Anterola A."/>
            <person name="Aoki S."/>
            <person name="Ashton N."/>
            <person name="Barbazuk W.B."/>
            <person name="Barker E."/>
            <person name="Bennetzen J."/>
            <person name="Bezanilla M."/>
            <person name="Blankenship R."/>
            <person name="Cho S.H."/>
            <person name="Dutcher S."/>
            <person name="Estelle M."/>
            <person name="Fawcett J.A."/>
            <person name="Gundlach H."/>
            <person name="Hanada K."/>
            <person name="Heyl A."/>
            <person name="Hicks K.A."/>
            <person name="Hugh J."/>
            <person name="Lohr M."/>
            <person name="Mayer K."/>
            <person name="Melkozernov A."/>
            <person name="Murata T."/>
            <person name="Nelson D."/>
            <person name="Pils B."/>
            <person name="Prigge M."/>
            <person name="Reiss B."/>
            <person name="Renner T."/>
            <person name="Rombauts S."/>
            <person name="Rushton P."/>
            <person name="Sanderfoot A."/>
            <person name="Schween G."/>
            <person name="Shiu S.-H."/>
            <person name="Stueber K."/>
            <person name="Theodoulou F.L."/>
            <person name="Tu H."/>
            <person name="Van de Peer Y."/>
            <person name="Verrier P.J."/>
            <person name="Waters E."/>
            <person name="Wood A."/>
            <person name="Yang L."/>
            <person name="Cove D."/>
            <person name="Cuming A."/>
            <person name="Hasebe M."/>
            <person name="Lucas S."/>
            <person name="Mishler D.B."/>
            <person name="Reski R."/>
            <person name="Grigoriev I."/>
            <person name="Quatrano R.S."/>
            <person name="Boore J.L."/>
        </authorList>
    </citation>
    <scope>NUCLEOTIDE SEQUENCE [LARGE SCALE GENOMIC DNA]</scope>
    <source>
        <strain evidence="3 4">cv. Gransden 2004</strain>
    </source>
</reference>
<proteinExistence type="predicted"/>
<dbReference type="InterPro" id="IPR006015">
    <property type="entry name" value="Universal_stress_UspA"/>
</dbReference>
<dbReference type="RefSeq" id="XP_024400224.1">
    <property type="nucleotide sequence ID" value="XM_024544456.2"/>
</dbReference>